<dbReference type="EMBL" id="QURH01001021">
    <property type="protein sequence ID" value="RFU36947.1"/>
    <property type="molecule type" value="Genomic_DNA"/>
</dbReference>
<dbReference type="Proteomes" id="UP000261811">
    <property type="component" value="Unassembled WGS sequence"/>
</dbReference>
<organism evidence="1 2">
    <name type="scientific">Actinomadura logoneensis</name>
    <dbReference type="NCBI Taxonomy" id="2293572"/>
    <lineage>
        <taxon>Bacteria</taxon>
        <taxon>Bacillati</taxon>
        <taxon>Actinomycetota</taxon>
        <taxon>Actinomycetes</taxon>
        <taxon>Streptosporangiales</taxon>
        <taxon>Thermomonosporaceae</taxon>
        <taxon>Actinomadura</taxon>
    </lineage>
</organism>
<protein>
    <submittedName>
        <fullName evidence="1">Uncharacterized protein</fullName>
    </submittedName>
</protein>
<evidence type="ECO:0000313" key="1">
    <source>
        <dbReference type="EMBL" id="RFU36947.1"/>
    </source>
</evidence>
<accession>A0A372JAC9</accession>
<reference evidence="1 2" key="1">
    <citation type="submission" date="2018-08" db="EMBL/GenBank/DDBJ databases">
        <title>Actinomadura jelena sp. nov., a novel Actinomycete isolated from soil in Chad.</title>
        <authorList>
            <person name="Shi L."/>
        </authorList>
    </citation>
    <scope>NUCLEOTIDE SEQUENCE [LARGE SCALE GENOMIC DNA]</scope>
    <source>
        <strain evidence="1 2">NEAU-G17</strain>
    </source>
</reference>
<dbReference type="AlphaFoldDB" id="A0A372JAC9"/>
<keyword evidence="2" id="KW-1185">Reference proteome</keyword>
<comment type="caution">
    <text evidence="1">The sequence shown here is derived from an EMBL/GenBank/DDBJ whole genome shotgun (WGS) entry which is preliminary data.</text>
</comment>
<sequence>MTEGRNGVGHSTWPASLDEDDQVVAAFVRQARADGAPHHLGRYDHGVYEFAVGRLDDPSRHPLYRGVEEQLAFAMSALDGELSEARTGRLIRMVVHAERGALYAVSVTPRNYVLGIVFGRASAPAGGPPLSLARVALVREADRATCRLADVLRDQIGLPPQNPGGWDTFDEVLAEPERPLPGLVRRERDGALVGRLEDALHPVGLVYLAYCRDGVLLESADLIEHEQVARGRSARVPAMAVRAFYDRLAEDLGGHARQLAQTSAQAVPGRVLRIVLDVEQGAVYHYRLSPTEYLVGVAVHQAHVCQADEVLGDLVQALFAESRA</sequence>
<gene>
    <name evidence="1" type="ORF">DZF91_35500</name>
</gene>
<proteinExistence type="predicted"/>
<dbReference type="RefSeq" id="WP_117361416.1">
    <property type="nucleotide sequence ID" value="NZ_QURH01001021.1"/>
</dbReference>
<name>A0A372JAC9_9ACTN</name>
<evidence type="ECO:0000313" key="2">
    <source>
        <dbReference type="Proteomes" id="UP000261811"/>
    </source>
</evidence>
<dbReference type="OrthoDB" id="3354731at2"/>